<dbReference type="HOGENOM" id="CLU_2076953_0_0_1"/>
<dbReference type="AlphaFoldDB" id="A0A0E0P390"/>
<evidence type="ECO:0000313" key="2">
    <source>
        <dbReference type="EnsemblPlants" id="ORUFI03G40990.1"/>
    </source>
</evidence>
<dbReference type="Proteomes" id="UP000008022">
    <property type="component" value="Unassembled WGS sequence"/>
</dbReference>
<reference evidence="3" key="1">
    <citation type="submission" date="2013-06" db="EMBL/GenBank/DDBJ databases">
        <authorList>
            <person name="Zhao Q."/>
        </authorList>
    </citation>
    <scope>NUCLEOTIDE SEQUENCE</scope>
    <source>
        <strain evidence="3">cv. W1943</strain>
    </source>
</reference>
<dbReference type="Gramene" id="ORUFI03G40990.1">
    <property type="protein sequence ID" value="ORUFI03G40990.1"/>
    <property type="gene ID" value="ORUFI03G40990"/>
</dbReference>
<protein>
    <submittedName>
        <fullName evidence="2">Uncharacterized protein</fullName>
    </submittedName>
</protein>
<feature type="compositionally biased region" description="Basic and acidic residues" evidence="1">
    <location>
        <begin position="1"/>
        <end position="10"/>
    </location>
</feature>
<sequence>MRSRQNKDSQLRSIGASHTIHADHRQSSTLARAQRVQTVPCLTVQILTEAITVGTSRLQSPGVPSIKQGACLRRPKDPVVAAAELRRSESKGTDLAVFLIFFPNATNQVGPSSRPSLP</sequence>
<organism evidence="2 3">
    <name type="scientific">Oryza rufipogon</name>
    <name type="common">Brownbeard rice</name>
    <name type="synonym">Asian wild rice</name>
    <dbReference type="NCBI Taxonomy" id="4529"/>
    <lineage>
        <taxon>Eukaryota</taxon>
        <taxon>Viridiplantae</taxon>
        <taxon>Streptophyta</taxon>
        <taxon>Embryophyta</taxon>
        <taxon>Tracheophyta</taxon>
        <taxon>Spermatophyta</taxon>
        <taxon>Magnoliopsida</taxon>
        <taxon>Liliopsida</taxon>
        <taxon>Poales</taxon>
        <taxon>Poaceae</taxon>
        <taxon>BOP clade</taxon>
        <taxon>Oryzoideae</taxon>
        <taxon>Oryzeae</taxon>
        <taxon>Oryzinae</taxon>
        <taxon>Oryza</taxon>
    </lineage>
</organism>
<name>A0A0E0P390_ORYRU</name>
<feature type="region of interest" description="Disordered" evidence="1">
    <location>
        <begin position="1"/>
        <end position="31"/>
    </location>
</feature>
<evidence type="ECO:0000313" key="3">
    <source>
        <dbReference type="Proteomes" id="UP000008022"/>
    </source>
</evidence>
<reference evidence="2" key="2">
    <citation type="submission" date="2015-06" db="UniProtKB">
        <authorList>
            <consortium name="EnsemblPlants"/>
        </authorList>
    </citation>
    <scope>IDENTIFICATION</scope>
</reference>
<proteinExistence type="predicted"/>
<evidence type="ECO:0000256" key="1">
    <source>
        <dbReference type="SAM" id="MobiDB-lite"/>
    </source>
</evidence>
<dbReference type="EnsemblPlants" id="ORUFI03G40990.1">
    <property type="protein sequence ID" value="ORUFI03G40990.1"/>
    <property type="gene ID" value="ORUFI03G40990"/>
</dbReference>
<accession>A0A0E0P390</accession>
<keyword evidence="3" id="KW-1185">Reference proteome</keyword>